<dbReference type="Gene3D" id="3.90.1310.10">
    <property type="entry name" value="Penicillin-binding protein 2a (Domain 2)"/>
    <property type="match status" value="1"/>
</dbReference>
<feature type="domain" description="Penicillin-binding protein transpeptidase" evidence="16">
    <location>
        <begin position="288"/>
        <end position="613"/>
    </location>
</feature>
<keyword evidence="4" id="KW-0997">Cell inner membrane</keyword>
<evidence type="ECO:0000256" key="3">
    <source>
        <dbReference type="ARBA" id="ARBA00022475"/>
    </source>
</evidence>
<dbReference type="GO" id="GO:0071972">
    <property type="term" value="F:peptidoglycan L,D-transpeptidase activity"/>
    <property type="evidence" value="ECO:0007669"/>
    <property type="project" value="TreeGrafter"/>
</dbReference>
<organism evidence="18 19">
    <name type="scientific">Desulfovibrio porci</name>
    <dbReference type="NCBI Taxonomy" id="2605782"/>
    <lineage>
        <taxon>Bacteria</taxon>
        <taxon>Pseudomonadati</taxon>
        <taxon>Thermodesulfobacteriota</taxon>
        <taxon>Desulfovibrionia</taxon>
        <taxon>Desulfovibrionales</taxon>
        <taxon>Desulfovibrionaceae</taxon>
        <taxon>Desulfovibrio</taxon>
    </lineage>
</organism>
<evidence type="ECO:0000256" key="4">
    <source>
        <dbReference type="ARBA" id="ARBA00022519"/>
    </source>
</evidence>
<evidence type="ECO:0000313" key="19">
    <source>
        <dbReference type="Proteomes" id="UP000477488"/>
    </source>
</evidence>
<keyword evidence="12 15" id="KW-0472">Membrane</keyword>
<dbReference type="InterPro" id="IPR036138">
    <property type="entry name" value="PBP_dimer_sf"/>
</dbReference>
<keyword evidence="7 15" id="KW-0812">Transmembrane</keyword>
<dbReference type="GO" id="GO:0008658">
    <property type="term" value="F:penicillin binding"/>
    <property type="evidence" value="ECO:0007669"/>
    <property type="project" value="InterPro"/>
</dbReference>
<name>A0A6L5XLH8_9BACT</name>
<keyword evidence="13" id="KW-0961">Cell wall biogenesis/degradation</keyword>
<feature type="transmembrane region" description="Helical" evidence="15">
    <location>
        <begin position="43"/>
        <end position="63"/>
    </location>
</feature>
<evidence type="ECO:0000256" key="8">
    <source>
        <dbReference type="ARBA" id="ARBA00022801"/>
    </source>
</evidence>
<feature type="region of interest" description="Disordered" evidence="14">
    <location>
        <begin position="621"/>
        <end position="645"/>
    </location>
</feature>
<dbReference type="PANTHER" id="PTHR30627">
    <property type="entry name" value="PEPTIDOGLYCAN D,D-TRANSPEPTIDASE"/>
    <property type="match status" value="1"/>
</dbReference>
<gene>
    <name evidence="18" type="primary">mrdA</name>
    <name evidence="18" type="ORF">FYJ44_07915</name>
</gene>
<comment type="subcellular location">
    <subcellularLocation>
        <location evidence="2">Cell membrane</location>
    </subcellularLocation>
    <subcellularLocation>
        <location evidence="1">Membrane</location>
        <topology evidence="1">Single-pass membrane protein</topology>
    </subcellularLocation>
</comment>
<evidence type="ECO:0000259" key="17">
    <source>
        <dbReference type="Pfam" id="PF03717"/>
    </source>
</evidence>
<dbReference type="InterPro" id="IPR050515">
    <property type="entry name" value="Beta-lactam/transpept"/>
</dbReference>
<dbReference type="EMBL" id="VUMH01000007">
    <property type="protein sequence ID" value="MSS27968.1"/>
    <property type="molecule type" value="Genomic_DNA"/>
</dbReference>
<keyword evidence="10" id="KW-0573">Peptidoglycan synthesis</keyword>
<dbReference type="SUPFAM" id="SSF56519">
    <property type="entry name" value="Penicillin binding protein dimerisation domain"/>
    <property type="match status" value="1"/>
</dbReference>
<dbReference type="Pfam" id="PF03717">
    <property type="entry name" value="PBP_dimer"/>
    <property type="match status" value="1"/>
</dbReference>
<proteinExistence type="predicted"/>
<evidence type="ECO:0000256" key="9">
    <source>
        <dbReference type="ARBA" id="ARBA00022960"/>
    </source>
</evidence>
<feature type="domain" description="Penicillin-binding protein dimerisation" evidence="17">
    <location>
        <begin position="86"/>
        <end position="255"/>
    </location>
</feature>
<dbReference type="GO" id="GO:0071555">
    <property type="term" value="P:cell wall organization"/>
    <property type="evidence" value="ECO:0007669"/>
    <property type="project" value="UniProtKB-KW"/>
</dbReference>
<dbReference type="Proteomes" id="UP000477488">
    <property type="component" value="Unassembled WGS sequence"/>
</dbReference>
<dbReference type="Gene3D" id="3.40.710.10">
    <property type="entry name" value="DD-peptidase/beta-lactamase superfamily"/>
    <property type="match status" value="1"/>
</dbReference>
<dbReference type="InterPro" id="IPR001460">
    <property type="entry name" value="PCN-bd_Tpept"/>
</dbReference>
<dbReference type="EC" id="3.4.16.4" evidence="18"/>
<reference evidence="18 19" key="1">
    <citation type="submission" date="2019-09" db="EMBL/GenBank/DDBJ databases">
        <title>In-depth cultivation of the pig gut microbiome towards novel bacterial diversity and tailored functional studies.</title>
        <authorList>
            <person name="Wylensek D."/>
            <person name="Hitch T.C.A."/>
            <person name="Clavel T."/>
        </authorList>
    </citation>
    <scope>NUCLEOTIDE SEQUENCE [LARGE SCALE GENOMIC DNA]</scope>
    <source>
        <strain evidence="18 19">PG-178-WT-4</strain>
    </source>
</reference>
<evidence type="ECO:0000256" key="2">
    <source>
        <dbReference type="ARBA" id="ARBA00004236"/>
    </source>
</evidence>
<accession>A0A6L5XLH8</accession>
<evidence type="ECO:0000256" key="6">
    <source>
        <dbReference type="ARBA" id="ARBA00022670"/>
    </source>
</evidence>
<dbReference type="SUPFAM" id="SSF56601">
    <property type="entry name" value="beta-lactamase/transpeptidase-like"/>
    <property type="match status" value="1"/>
</dbReference>
<dbReference type="PANTHER" id="PTHR30627:SF2">
    <property type="entry name" value="PEPTIDOGLYCAN D,D-TRANSPEPTIDASE MRDA"/>
    <property type="match status" value="1"/>
</dbReference>
<dbReference type="GO" id="GO:0006508">
    <property type="term" value="P:proteolysis"/>
    <property type="evidence" value="ECO:0007669"/>
    <property type="project" value="UniProtKB-KW"/>
</dbReference>
<evidence type="ECO:0000256" key="15">
    <source>
        <dbReference type="SAM" id="Phobius"/>
    </source>
</evidence>
<evidence type="ECO:0000256" key="5">
    <source>
        <dbReference type="ARBA" id="ARBA00022645"/>
    </source>
</evidence>
<evidence type="ECO:0000256" key="7">
    <source>
        <dbReference type="ARBA" id="ARBA00022692"/>
    </source>
</evidence>
<evidence type="ECO:0000256" key="13">
    <source>
        <dbReference type="ARBA" id="ARBA00023316"/>
    </source>
</evidence>
<dbReference type="InterPro" id="IPR005311">
    <property type="entry name" value="PBP_dimer"/>
</dbReference>
<evidence type="ECO:0000259" key="16">
    <source>
        <dbReference type="Pfam" id="PF00905"/>
    </source>
</evidence>
<dbReference type="InterPro" id="IPR012338">
    <property type="entry name" value="Beta-lactam/transpept-like"/>
</dbReference>
<dbReference type="GO" id="GO:0009002">
    <property type="term" value="F:serine-type D-Ala-D-Ala carboxypeptidase activity"/>
    <property type="evidence" value="ECO:0007669"/>
    <property type="project" value="UniProtKB-EC"/>
</dbReference>
<dbReference type="Gene3D" id="3.30.1390.30">
    <property type="entry name" value="Penicillin-binding protein 2a, domain 3"/>
    <property type="match status" value="1"/>
</dbReference>
<sequence length="645" mass="71617">MKRNKLLSAPEAPDAPPRKKEGIRSWLKIQMDSEGYQPPRGGAILLQVLVGLLFFVLVVRFWYLQVHRGEEFARQAQENRLRLERIFAPRGRILDDSGKVLADNRTAYGLSLVREDCHDIPATLAQISAWSGIPLPQIWEKYQQDRFKVKSFEPLLLITDIDFDLVARIESEIYAWPGLEIVVRTKRSYPEKELFAHVLGYVAEANEQEMANDPALAMGDLVGKQGLELELEKQLRGRKGLYDVEVDAHARVLGKTLREEPRGGHEMRLSLDRGLQQAAWDALDGEAGCVVVMEPDSGKLRALVTSPAYDNNLFAAGISQRDWDALRTSNRFPLQNRVIQSVYPPGSVWKLVMAALFLERGINPRETVFCPGQVKLGNQIFRCWKRGGHGAMNMESALINSCDVYFYLMAERLGIDKLEEFAKASGFGKPTGIDLPHEKSGLVPSREWKKRRFGRPWVRGETYNVSIGQGYTLVTPVQVAVYVAAMLNGGDLLKPQLLDDAPRVVQSHIPARPETFKFVVDAMRKTAGVGTARVVGRKDADMGGKTGTAQVVKLKMAAGDRRLRSSEMEYAQRDHAWVATWGSKNGKTYVVVVMVEHGGGGSSVAGPVAKKIYDYLFGPDTGAPAPSPAAEPRTGQRQAGQGRAD</sequence>
<keyword evidence="11 15" id="KW-1133">Transmembrane helix</keyword>
<keyword evidence="3" id="KW-1003">Cell membrane</keyword>
<keyword evidence="6" id="KW-0645">Protease</keyword>
<dbReference type="NCBIfam" id="TIGR03423">
    <property type="entry name" value="pbp2_mrdA"/>
    <property type="match status" value="1"/>
</dbReference>
<feature type="region of interest" description="Disordered" evidence="14">
    <location>
        <begin position="1"/>
        <end position="20"/>
    </location>
</feature>
<evidence type="ECO:0000256" key="11">
    <source>
        <dbReference type="ARBA" id="ARBA00022989"/>
    </source>
</evidence>
<evidence type="ECO:0000256" key="10">
    <source>
        <dbReference type="ARBA" id="ARBA00022984"/>
    </source>
</evidence>
<dbReference type="InterPro" id="IPR017790">
    <property type="entry name" value="Penicillin-binding_protein_2"/>
</dbReference>
<evidence type="ECO:0000256" key="1">
    <source>
        <dbReference type="ARBA" id="ARBA00004167"/>
    </source>
</evidence>
<dbReference type="GO" id="GO:0005886">
    <property type="term" value="C:plasma membrane"/>
    <property type="evidence" value="ECO:0007669"/>
    <property type="project" value="UniProtKB-SubCell"/>
</dbReference>
<evidence type="ECO:0000256" key="14">
    <source>
        <dbReference type="SAM" id="MobiDB-lite"/>
    </source>
</evidence>
<dbReference type="GO" id="GO:0008360">
    <property type="term" value="P:regulation of cell shape"/>
    <property type="evidence" value="ECO:0007669"/>
    <property type="project" value="UniProtKB-KW"/>
</dbReference>
<keyword evidence="8 18" id="KW-0378">Hydrolase</keyword>
<dbReference type="Pfam" id="PF00905">
    <property type="entry name" value="Transpeptidase"/>
    <property type="match status" value="1"/>
</dbReference>
<evidence type="ECO:0000256" key="12">
    <source>
        <dbReference type="ARBA" id="ARBA00023136"/>
    </source>
</evidence>
<keyword evidence="9" id="KW-0133">Cell shape</keyword>
<protein>
    <submittedName>
        <fullName evidence="18">Penicillin-binding protein 2</fullName>
        <ecNumber evidence="18">3.4.16.4</ecNumber>
    </submittedName>
</protein>
<dbReference type="AlphaFoldDB" id="A0A6L5XLH8"/>
<keyword evidence="5 18" id="KW-0121">Carboxypeptidase</keyword>
<evidence type="ECO:0000313" key="18">
    <source>
        <dbReference type="EMBL" id="MSS27968.1"/>
    </source>
</evidence>
<comment type="caution">
    <text evidence="18">The sequence shown here is derived from an EMBL/GenBank/DDBJ whole genome shotgun (WGS) entry which is preliminary data.</text>
</comment>
<keyword evidence="19" id="KW-1185">Reference proteome</keyword>
<dbReference type="GO" id="GO:0009252">
    <property type="term" value="P:peptidoglycan biosynthetic process"/>
    <property type="evidence" value="ECO:0007669"/>
    <property type="project" value="UniProtKB-KW"/>
</dbReference>